<evidence type="ECO:0000313" key="7">
    <source>
        <dbReference type="EMBL" id="RWZ46231.1"/>
    </source>
</evidence>
<dbReference type="GO" id="GO:0050661">
    <property type="term" value="F:NADP binding"/>
    <property type="evidence" value="ECO:0007669"/>
    <property type="project" value="InterPro"/>
</dbReference>
<dbReference type="Proteomes" id="UP000288547">
    <property type="component" value="Unassembled WGS sequence"/>
</dbReference>
<sequence>MTETIRPVVGFIGLGTMGHPMVSNVVRAGFDTIVYDADPATTARVAAELGAEGAEDVAGLARAGVIVCMLPTSAIVRSVLVGDDGRADPALRAGTVVVDMSSSDPVETVETGRILAESGLVMVDAPVSGARERAIAGTLAIMLGSDDDAAAERAVPVIDAMSQRIFRTGKLGTGHAMKALNNFVAAAAYTASSETLVAGERFGLDRSTMVQILNASTGQSFVTTHVLQAHIVDGAFASGFALPLMTKDVRIARSMQQAVGHAAPVCDAVTEALGDALDDLGNVDHTVAYSFWERR</sequence>
<feature type="domain" description="3-hydroxyisobutyrate dehydrogenase-like NAD-binding" evidence="6">
    <location>
        <begin position="172"/>
        <end position="289"/>
    </location>
</feature>
<name>A0A3S4AE23_9MICO</name>
<reference evidence="7 8" key="1">
    <citation type="submission" date="2018-12" db="EMBL/GenBank/DDBJ databases">
        <authorList>
            <person name="Li F."/>
        </authorList>
    </citation>
    <scope>NUCLEOTIDE SEQUENCE [LARGE SCALE GENOMIC DNA]</scope>
    <source>
        <strain evidence="7 8">11W25H-1</strain>
    </source>
</reference>
<dbReference type="SUPFAM" id="SSF48179">
    <property type="entry name" value="6-phosphogluconate dehydrogenase C-terminal domain-like"/>
    <property type="match status" value="1"/>
</dbReference>
<comment type="similarity">
    <text evidence="1">Belongs to the HIBADH-related family.</text>
</comment>
<feature type="active site" evidence="4">
    <location>
        <position position="178"/>
    </location>
</feature>
<evidence type="ECO:0000259" key="5">
    <source>
        <dbReference type="Pfam" id="PF03446"/>
    </source>
</evidence>
<dbReference type="PIRSF" id="PIRSF000103">
    <property type="entry name" value="HIBADH"/>
    <property type="match status" value="1"/>
</dbReference>
<dbReference type="OrthoDB" id="3185659at2"/>
<keyword evidence="2" id="KW-0560">Oxidoreductase</keyword>
<dbReference type="SUPFAM" id="SSF51735">
    <property type="entry name" value="NAD(P)-binding Rossmann-fold domains"/>
    <property type="match status" value="1"/>
</dbReference>
<organism evidence="7 8">
    <name type="scientific">Labedella phragmitis</name>
    <dbReference type="NCBI Taxonomy" id="2498849"/>
    <lineage>
        <taxon>Bacteria</taxon>
        <taxon>Bacillati</taxon>
        <taxon>Actinomycetota</taxon>
        <taxon>Actinomycetes</taxon>
        <taxon>Micrococcales</taxon>
        <taxon>Microbacteriaceae</taxon>
        <taxon>Labedella</taxon>
    </lineage>
</organism>
<dbReference type="GO" id="GO:0016616">
    <property type="term" value="F:oxidoreductase activity, acting on the CH-OH group of donors, NAD or NADP as acceptor"/>
    <property type="evidence" value="ECO:0007669"/>
    <property type="project" value="TreeGrafter"/>
</dbReference>
<protein>
    <submittedName>
        <fullName evidence="7">NAD(P)-dependent oxidoreductase</fullName>
    </submittedName>
</protein>
<dbReference type="EMBL" id="RZNB01000008">
    <property type="protein sequence ID" value="RWZ46231.1"/>
    <property type="molecule type" value="Genomic_DNA"/>
</dbReference>
<dbReference type="InterPro" id="IPR002204">
    <property type="entry name" value="3-OH-isobutyrate_DH-rel_CS"/>
</dbReference>
<dbReference type="Gene3D" id="3.40.50.720">
    <property type="entry name" value="NAD(P)-binding Rossmann-like Domain"/>
    <property type="match status" value="1"/>
</dbReference>
<dbReference type="GO" id="GO:0016054">
    <property type="term" value="P:organic acid catabolic process"/>
    <property type="evidence" value="ECO:0007669"/>
    <property type="project" value="UniProtKB-ARBA"/>
</dbReference>
<proteinExistence type="inferred from homology"/>
<dbReference type="InterPro" id="IPR029154">
    <property type="entry name" value="HIBADH-like_NADP-bd"/>
</dbReference>
<keyword evidence="3" id="KW-0520">NAD</keyword>
<evidence type="ECO:0000256" key="3">
    <source>
        <dbReference type="ARBA" id="ARBA00023027"/>
    </source>
</evidence>
<dbReference type="PANTHER" id="PTHR22981:SF7">
    <property type="entry name" value="3-HYDROXYISOBUTYRATE DEHYDROGENASE, MITOCHONDRIAL"/>
    <property type="match status" value="1"/>
</dbReference>
<dbReference type="Pfam" id="PF03446">
    <property type="entry name" value="NAD_binding_2"/>
    <property type="match status" value="1"/>
</dbReference>
<dbReference type="AlphaFoldDB" id="A0A3S4AE23"/>
<evidence type="ECO:0000256" key="2">
    <source>
        <dbReference type="ARBA" id="ARBA00023002"/>
    </source>
</evidence>
<dbReference type="InterPro" id="IPR036291">
    <property type="entry name" value="NAD(P)-bd_dom_sf"/>
</dbReference>
<dbReference type="Gene3D" id="1.10.1040.10">
    <property type="entry name" value="N-(1-d-carboxylethyl)-l-norvaline Dehydrogenase, domain 2"/>
    <property type="match status" value="1"/>
</dbReference>
<accession>A0A3S4AE23</accession>
<dbReference type="InterPro" id="IPR006115">
    <property type="entry name" value="6PGDH_NADP-bd"/>
</dbReference>
<comment type="caution">
    <text evidence="7">The sequence shown here is derived from an EMBL/GenBank/DDBJ whole genome shotgun (WGS) entry which is preliminary data.</text>
</comment>
<dbReference type="PANTHER" id="PTHR22981">
    <property type="entry name" value="3-HYDROXYISOBUTYRATE DEHYDROGENASE-RELATED"/>
    <property type="match status" value="1"/>
</dbReference>
<dbReference type="PROSITE" id="PS00895">
    <property type="entry name" value="3_HYDROXYISOBUT_DH"/>
    <property type="match status" value="1"/>
</dbReference>
<dbReference type="InterPro" id="IPR013328">
    <property type="entry name" value="6PGD_dom2"/>
</dbReference>
<feature type="domain" description="6-phosphogluconate dehydrogenase NADP-binding" evidence="5">
    <location>
        <begin position="9"/>
        <end position="169"/>
    </location>
</feature>
<dbReference type="Pfam" id="PF14833">
    <property type="entry name" value="NAD_binding_11"/>
    <property type="match status" value="1"/>
</dbReference>
<evidence type="ECO:0000256" key="4">
    <source>
        <dbReference type="PIRSR" id="PIRSR000103-1"/>
    </source>
</evidence>
<dbReference type="InterPro" id="IPR015815">
    <property type="entry name" value="HIBADH-related"/>
</dbReference>
<evidence type="ECO:0000259" key="6">
    <source>
        <dbReference type="Pfam" id="PF14833"/>
    </source>
</evidence>
<dbReference type="GO" id="GO:0051287">
    <property type="term" value="F:NAD binding"/>
    <property type="evidence" value="ECO:0007669"/>
    <property type="project" value="InterPro"/>
</dbReference>
<evidence type="ECO:0000313" key="8">
    <source>
        <dbReference type="Proteomes" id="UP000288547"/>
    </source>
</evidence>
<dbReference type="InterPro" id="IPR008927">
    <property type="entry name" value="6-PGluconate_DH-like_C_sf"/>
</dbReference>
<gene>
    <name evidence="7" type="ORF">ELQ90_15800</name>
</gene>
<evidence type="ECO:0000256" key="1">
    <source>
        <dbReference type="ARBA" id="ARBA00009080"/>
    </source>
</evidence>
<keyword evidence="8" id="KW-1185">Reference proteome</keyword>
<dbReference type="RefSeq" id="WP_128496263.1">
    <property type="nucleotide sequence ID" value="NZ_RZNB01000008.1"/>
</dbReference>